<evidence type="ECO:0000313" key="4">
    <source>
        <dbReference type="EMBL" id="OIS98197.1"/>
    </source>
</evidence>
<dbReference type="OrthoDB" id="765989at2759"/>
<comment type="similarity">
    <text evidence="1">Belongs to the fasciclin-like AGP family.</text>
</comment>
<name>A0A1J6HZF5_NICAT</name>
<dbReference type="AlphaFoldDB" id="A0A1J6HZF5"/>
<dbReference type="Proteomes" id="UP000187609">
    <property type="component" value="Unassembled WGS sequence"/>
</dbReference>
<dbReference type="InterPro" id="IPR052806">
    <property type="entry name" value="Fasciclin-like_AGP"/>
</dbReference>
<dbReference type="Pfam" id="PF02469">
    <property type="entry name" value="Fasciclin"/>
    <property type="match status" value="1"/>
</dbReference>
<keyword evidence="2" id="KW-0732">Signal</keyword>
<organism evidence="4 5">
    <name type="scientific">Nicotiana attenuata</name>
    <name type="common">Coyote tobacco</name>
    <dbReference type="NCBI Taxonomy" id="49451"/>
    <lineage>
        <taxon>Eukaryota</taxon>
        <taxon>Viridiplantae</taxon>
        <taxon>Streptophyta</taxon>
        <taxon>Embryophyta</taxon>
        <taxon>Tracheophyta</taxon>
        <taxon>Spermatophyta</taxon>
        <taxon>Magnoliopsida</taxon>
        <taxon>eudicotyledons</taxon>
        <taxon>Gunneridae</taxon>
        <taxon>Pentapetalae</taxon>
        <taxon>asterids</taxon>
        <taxon>lamiids</taxon>
        <taxon>Solanales</taxon>
        <taxon>Solanaceae</taxon>
        <taxon>Nicotianoideae</taxon>
        <taxon>Nicotianeae</taxon>
        <taxon>Nicotiana</taxon>
    </lineage>
</organism>
<reference evidence="4" key="1">
    <citation type="submission" date="2016-11" db="EMBL/GenBank/DDBJ databases">
        <title>The genome of Nicotiana attenuata.</title>
        <authorList>
            <person name="Xu S."/>
            <person name="Brockmoeller T."/>
            <person name="Gaquerel E."/>
            <person name="Navarro A."/>
            <person name="Kuhl H."/>
            <person name="Gase K."/>
            <person name="Ling Z."/>
            <person name="Zhou W."/>
            <person name="Kreitzer C."/>
            <person name="Stanke M."/>
            <person name="Tang H."/>
            <person name="Lyons E."/>
            <person name="Pandey P."/>
            <person name="Pandey S.P."/>
            <person name="Timmermann B."/>
            <person name="Baldwin I.T."/>
        </authorList>
    </citation>
    <scope>NUCLEOTIDE SEQUENCE [LARGE SCALE GENOMIC DNA]</scope>
    <source>
        <strain evidence="4">UT</strain>
    </source>
</reference>
<feature type="domain" description="FAS1" evidence="3">
    <location>
        <begin position="55"/>
        <end position="159"/>
    </location>
</feature>
<dbReference type="PANTHER" id="PTHR33985">
    <property type="entry name" value="OS02G0491300 PROTEIN-RELATED"/>
    <property type="match status" value="1"/>
</dbReference>
<feature type="chain" id="PRO_5013289641" description="FAS1 domain-containing protein" evidence="2">
    <location>
        <begin position="23"/>
        <end position="398"/>
    </location>
</feature>
<dbReference type="InterPro" id="IPR036378">
    <property type="entry name" value="FAS1_dom_sf"/>
</dbReference>
<sequence length="398" mass="42810">MAIITQNLLLVLISLFISAASATFPDSLPPLTPSPMISPHDHTSVFATVLSSLGFQQLSTAATAANLTTTTTPITVFAPADSSLITCPTCSLPLLLQEHSVPGLYPLHFLRTLAFGTKLETLAPNRCLTVTFSTTTRDAKIFINGVEVTQPDLFNNGLILVHGLRGFVSHLSPLSCNVERMSSLSFDSFPIPNSVSTVSSASPFSIMRFMLKDAIIRLRNSGYSIVALALRVKYAELSELKAMTVFALDDVSIFASGGHAYLSNFRFHVVPNRRIMAGEMVSLPAGTVLPTMDGEEKLVVTTAGGGGVLAPMKVNYVRIVSFDLLHNSRIVVHGVSVPFPHMHHLTADQKSFAAQMEQSRAHCDVSGNGGVCDVIHDDFAPAGMRSVMVNNMEEHEGL</sequence>
<accession>A0A1J6HZF5</accession>
<dbReference type="OMA" id="CKVERIT"/>
<feature type="signal peptide" evidence="2">
    <location>
        <begin position="1"/>
        <end position="22"/>
    </location>
</feature>
<proteinExistence type="inferred from homology"/>
<comment type="caution">
    <text evidence="4">The sequence shown here is derived from an EMBL/GenBank/DDBJ whole genome shotgun (WGS) entry which is preliminary data.</text>
</comment>
<keyword evidence="5" id="KW-1185">Reference proteome</keyword>
<protein>
    <recommendedName>
        <fullName evidence="3">FAS1 domain-containing protein</fullName>
    </recommendedName>
</protein>
<dbReference type="STRING" id="49451.A0A1J6HZF5"/>
<dbReference type="Gene3D" id="2.30.180.10">
    <property type="entry name" value="FAS1 domain"/>
    <property type="match status" value="1"/>
</dbReference>
<dbReference type="Gramene" id="OIS98197">
    <property type="protein sequence ID" value="OIS98197"/>
    <property type="gene ID" value="A4A49_31138"/>
</dbReference>
<gene>
    <name evidence="4" type="ORF">A4A49_31138</name>
</gene>
<dbReference type="PANTHER" id="PTHR33985:SF2">
    <property type="entry name" value="EXPRESSED PROTEIN"/>
    <property type="match status" value="1"/>
</dbReference>
<dbReference type="SUPFAM" id="SSF82153">
    <property type="entry name" value="FAS1 domain"/>
    <property type="match status" value="2"/>
</dbReference>
<evidence type="ECO:0000259" key="3">
    <source>
        <dbReference type="Pfam" id="PF02469"/>
    </source>
</evidence>
<evidence type="ECO:0000256" key="2">
    <source>
        <dbReference type="SAM" id="SignalP"/>
    </source>
</evidence>
<dbReference type="EMBL" id="MJEQ01037192">
    <property type="protein sequence ID" value="OIS98197.1"/>
    <property type="molecule type" value="Genomic_DNA"/>
</dbReference>
<evidence type="ECO:0000313" key="5">
    <source>
        <dbReference type="Proteomes" id="UP000187609"/>
    </source>
</evidence>
<dbReference type="KEGG" id="nau:109233943"/>
<dbReference type="InterPro" id="IPR000782">
    <property type="entry name" value="FAS1_domain"/>
</dbReference>
<evidence type="ECO:0000256" key="1">
    <source>
        <dbReference type="ARBA" id="ARBA00007843"/>
    </source>
</evidence>